<dbReference type="RefSeq" id="WP_186837271.1">
    <property type="nucleotide sequence ID" value="NZ_JACOPD010000009.1"/>
</dbReference>
<dbReference type="PIRSF" id="PIRSF500136">
    <property type="entry name" value="UDP_ManNAc_DH"/>
    <property type="match status" value="1"/>
</dbReference>
<keyword evidence="2" id="KW-0560">Oxidoreductase</keyword>
<dbReference type="InterPro" id="IPR014026">
    <property type="entry name" value="UDP-Glc/GDP-Man_DH_dimer"/>
</dbReference>
<dbReference type="PANTHER" id="PTHR43491">
    <property type="entry name" value="UDP-N-ACETYL-D-MANNOSAMINE DEHYDROGENASE"/>
    <property type="match status" value="1"/>
</dbReference>
<evidence type="ECO:0000256" key="3">
    <source>
        <dbReference type="ARBA" id="ARBA00023027"/>
    </source>
</evidence>
<dbReference type="InterPro" id="IPR028359">
    <property type="entry name" value="UDP_ManNAc/GlcNAc_DH"/>
</dbReference>
<dbReference type="Pfam" id="PF03721">
    <property type="entry name" value="UDPG_MGDP_dh_N"/>
    <property type="match status" value="1"/>
</dbReference>
<dbReference type="PANTHER" id="PTHR43491:SF2">
    <property type="entry name" value="UDP-N-ACETYL-D-MANNOSAMINE DEHYDROGENASE"/>
    <property type="match status" value="1"/>
</dbReference>
<dbReference type="SMART" id="SM00984">
    <property type="entry name" value="UDPG_MGDP_dh_C"/>
    <property type="match status" value="1"/>
</dbReference>
<evidence type="ECO:0000256" key="2">
    <source>
        <dbReference type="ARBA" id="ARBA00023002"/>
    </source>
</evidence>
<evidence type="ECO:0000256" key="1">
    <source>
        <dbReference type="ARBA" id="ARBA00006601"/>
    </source>
</evidence>
<accession>A0ABR7G2E8</accession>
<dbReference type="EMBL" id="JACOPD010000009">
    <property type="protein sequence ID" value="MBC5681604.1"/>
    <property type="molecule type" value="Genomic_DNA"/>
</dbReference>
<name>A0ABR7G2E8_9FIRM</name>
<dbReference type="Gene3D" id="3.40.50.720">
    <property type="entry name" value="NAD(P)-binding Rossmann-like Domain"/>
    <property type="match status" value="2"/>
</dbReference>
<organism evidence="6 7">
    <name type="scientific">Lachnospira hominis</name>
    <name type="common">ex Liu et al. 2021</name>
    <dbReference type="NCBI Taxonomy" id="2763051"/>
    <lineage>
        <taxon>Bacteria</taxon>
        <taxon>Bacillati</taxon>
        <taxon>Bacillota</taxon>
        <taxon>Clostridia</taxon>
        <taxon>Lachnospirales</taxon>
        <taxon>Lachnospiraceae</taxon>
        <taxon>Lachnospira</taxon>
    </lineage>
</organism>
<evidence type="ECO:0000259" key="5">
    <source>
        <dbReference type="SMART" id="SM00984"/>
    </source>
</evidence>
<dbReference type="InterPro" id="IPR008927">
    <property type="entry name" value="6-PGluconate_DH-like_C_sf"/>
</dbReference>
<dbReference type="PIRSF" id="PIRSF000124">
    <property type="entry name" value="UDPglc_GDPman_dh"/>
    <property type="match status" value="1"/>
</dbReference>
<dbReference type="InterPro" id="IPR017476">
    <property type="entry name" value="UDP-Glc/GDP-Man"/>
</dbReference>
<dbReference type="SUPFAM" id="SSF48179">
    <property type="entry name" value="6-phosphogluconate dehydrogenase C-terminal domain-like"/>
    <property type="match status" value="1"/>
</dbReference>
<feature type="domain" description="UDP-glucose/GDP-mannose dehydrogenase C-terminal" evidence="5">
    <location>
        <begin position="323"/>
        <end position="427"/>
    </location>
</feature>
<sequence length="440" mass="49329">MSICDDLLNKKKKLAVVGLGYVGMPIAVAFAKKGIDVIGYDISEAKINLYNIGQDPTNEVGNDEIKNTKVEFTNDQKKLHEASFFIIAVPTPVNNDHTPNLEPVISASEIVGRNMVKDSIVVYESTVYPGCTENVCIPILERESKLKFNVEFEVGYSPERINPGDKVHRLENIKKIVSGCNEVALSVIKSVYDIVIEAGTYPVSSIKTAEAIKLVENSQRDINIAFMNELAMAFDHMGIDTNEVVNGMNTKWNALGFRPGLVGGHCIGVDPYYFTYEAERLGYHSQIVLNGRIVNDGMGMYIADKAVKKMVEVGLAPRTANVVILGLTFKENCPDIRNSKVYDIIKQLRTYGIEPKVVDPWADKDDAYIEYGIKLYSINDIKNADCIILAVAHKQFVEDRVKNIENIFGKYQGHKKVLIDVKGIYDIEFLKQSNIYWWRL</sequence>
<dbReference type="InterPro" id="IPR001732">
    <property type="entry name" value="UDP-Glc/GDP-Man_DH_N"/>
</dbReference>
<dbReference type="InterPro" id="IPR036220">
    <property type="entry name" value="UDP-Glc/GDP-Man_DH_C_sf"/>
</dbReference>
<evidence type="ECO:0000256" key="4">
    <source>
        <dbReference type="PIRNR" id="PIRNR000124"/>
    </source>
</evidence>
<protein>
    <submittedName>
        <fullName evidence="6">Nucleotide sugar dehydrogenase</fullName>
    </submittedName>
</protein>
<keyword evidence="7" id="KW-1185">Reference proteome</keyword>
<evidence type="ECO:0000313" key="6">
    <source>
        <dbReference type="EMBL" id="MBC5681604.1"/>
    </source>
</evidence>
<dbReference type="NCBIfam" id="TIGR03026">
    <property type="entry name" value="NDP-sugDHase"/>
    <property type="match status" value="1"/>
</dbReference>
<dbReference type="InterPro" id="IPR036291">
    <property type="entry name" value="NAD(P)-bd_dom_sf"/>
</dbReference>
<dbReference type="Proteomes" id="UP000628463">
    <property type="component" value="Unassembled WGS sequence"/>
</dbReference>
<evidence type="ECO:0000313" key="7">
    <source>
        <dbReference type="Proteomes" id="UP000628463"/>
    </source>
</evidence>
<proteinExistence type="inferred from homology"/>
<dbReference type="SUPFAM" id="SSF51735">
    <property type="entry name" value="NAD(P)-binding Rossmann-fold domains"/>
    <property type="match status" value="1"/>
</dbReference>
<keyword evidence="3" id="KW-0520">NAD</keyword>
<reference evidence="6 7" key="1">
    <citation type="submission" date="2020-08" db="EMBL/GenBank/DDBJ databases">
        <title>Genome public.</title>
        <authorList>
            <person name="Liu C."/>
            <person name="Sun Q."/>
        </authorList>
    </citation>
    <scope>NUCLEOTIDE SEQUENCE [LARGE SCALE GENOMIC DNA]</scope>
    <source>
        <strain evidence="6 7">NSJ-43</strain>
    </source>
</reference>
<dbReference type="SUPFAM" id="SSF52413">
    <property type="entry name" value="UDP-glucose/GDP-mannose dehydrogenase C-terminal domain"/>
    <property type="match status" value="1"/>
</dbReference>
<dbReference type="Pfam" id="PF00984">
    <property type="entry name" value="UDPG_MGDP_dh"/>
    <property type="match status" value="1"/>
</dbReference>
<gene>
    <name evidence="6" type="ORF">H8S01_11640</name>
</gene>
<comment type="similarity">
    <text evidence="1 4">Belongs to the UDP-glucose/GDP-mannose dehydrogenase family.</text>
</comment>
<dbReference type="Pfam" id="PF03720">
    <property type="entry name" value="UDPG_MGDP_dh_C"/>
    <property type="match status" value="1"/>
</dbReference>
<comment type="caution">
    <text evidence="6">The sequence shown here is derived from an EMBL/GenBank/DDBJ whole genome shotgun (WGS) entry which is preliminary data.</text>
</comment>
<dbReference type="InterPro" id="IPR014027">
    <property type="entry name" value="UDP-Glc/GDP-Man_DH_C"/>
</dbReference>